<dbReference type="AlphaFoldDB" id="A0A0B1Q5W0"/>
<keyword evidence="5 6" id="KW-0472">Membrane</keyword>
<dbReference type="STRING" id="370622.LA66_09305"/>
<evidence type="ECO:0000313" key="7">
    <source>
        <dbReference type="EMBL" id="KHJ54766.1"/>
    </source>
</evidence>
<evidence type="ECO:0000313" key="8">
    <source>
        <dbReference type="Proteomes" id="UP000030826"/>
    </source>
</evidence>
<dbReference type="PANTHER" id="PTHR30086:SF20">
    <property type="entry name" value="ARGININE EXPORTER PROTEIN ARGO-RELATED"/>
    <property type="match status" value="1"/>
</dbReference>
<dbReference type="InterPro" id="IPR001123">
    <property type="entry name" value="LeuE-type"/>
</dbReference>
<evidence type="ECO:0000256" key="2">
    <source>
        <dbReference type="ARBA" id="ARBA00022475"/>
    </source>
</evidence>
<evidence type="ECO:0000256" key="1">
    <source>
        <dbReference type="ARBA" id="ARBA00004651"/>
    </source>
</evidence>
<proteinExistence type="predicted"/>
<dbReference type="RefSeq" id="WP_039192812.1">
    <property type="nucleotide sequence ID" value="NZ_JRFJ01000002.1"/>
</dbReference>
<keyword evidence="4 6" id="KW-1133">Transmembrane helix</keyword>
<feature type="transmembrane region" description="Helical" evidence="6">
    <location>
        <begin position="36"/>
        <end position="64"/>
    </location>
</feature>
<keyword evidence="2" id="KW-1003">Cell membrane</keyword>
<name>A0A0B1Q5W0_9HYPH</name>
<dbReference type="Pfam" id="PF01810">
    <property type="entry name" value="LysE"/>
    <property type="match status" value="1"/>
</dbReference>
<evidence type="ECO:0000256" key="3">
    <source>
        <dbReference type="ARBA" id="ARBA00022692"/>
    </source>
</evidence>
<accession>A0A0B1Q5W0</accession>
<comment type="caution">
    <text evidence="7">The sequence shown here is derived from an EMBL/GenBank/DDBJ whole genome shotgun (WGS) entry which is preliminary data.</text>
</comment>
<feature type="transmembrane region" description="Helical" evidence="6">
    <location>
        <begin position="6"/>
        <end position="24"/>
    </location>
</feature>
<dbReference type="PANTHER" id="PTHR30086">
    <property type="entry name" value="ARGININE EXPORTER PROTEIN ARGO"/>
    <property type="match status" value="1"/>
</dbReference>
<dbReference type="EMBL" id="JRFJ01000002">
    <property type="protein sequence ID" value="KHJ54766.1"/>
    <property type="molecule type" value="Genomic_DNA"/>
</dbReference>
<organism evidence="7 8">
    <name type="scientific">Aureimonas altamirensis</name>
    <dbReference type="NCBI Taxonomy" id="370622"/>
    <lineage>
        <taxon>Bacteria</taxon>
        <taxon>Pseudomonadati</taxon>
        <taxon>Pseudomonadota</taxon>
        <taxon>Alphaproteobacteria</taxon>
        <taxon>Hyphomicrobiales</taxon>
        <taxon>Aurantimonadaceae</taxon>
        <taxon>Aureimonas</taxon>
    </lineage>
</organism>
<comment type="subcellular location">
    <subcellularLocation>
        <location evidence="1">Cell membrane</location>
        <topology evidence="1">Multi-pass membrane protein</topology>
    </subcellularLocation>
</comment>
<gene>
    <name evidence="7" type="ORF">LA66_09305</name>
</gene>
<evidence type="ECO:0000256" key="6">
    <source>
        <dbReference type="SAM" id="Phobius"/>
    </source>
</evidence>
<protein>
    <recommendedName>
        <fullName evidence="9">Lysine transporter LysE</fullName>
    </recommendedName>
</protein>
<dbReference type="Proteomes" id="UP000030826">
    <property type="component" value="Unassembled WGS sequence"/>
</dbReference>
<evidence type="ECO:0000256" key="4">
    <source>
        <dbReference type="ARBA" id="ARBA00022989"/>
    </source>
</evidence>
<sequence>MTAEFIIIVVTVILIPGVDQLMVLRNTLARGRSAGVATALGIGTASSMQAILVSVGVGSVIVAVQPVFEAIRWLGVAYLLWLGVSVIRSAIKGVYPQNGEGESGVPLRGFRDGLLCNITNPKILVFYLALLPQFVGPSAPIAHWVLFAMTLPALGTLWLVGMALAFDLARTLLLRRTVRRVIDGASGFLLIAFGLRLAREP</sequence>
<feature type="transmembrane region" description="Helical" evidence="6">
    <location>
        <begin position="141"/>
        <end position="169"/>
    </location>
</feature>
<keyword evidence="3 6" id="KW-0812">Transmembrane</keyword>
<feature type="transmembrane region" description="Helical" evidence="6">
    <location>
        <begin position="70"/>
        <end position="91"/>
    </location>
</feature>
<reference evidence="7 8" key="1">
    <citation type="submission" date="2014-09" db="EMBL/GenBank/DDBJ databases">
        <title>Isolation and characterization of Aurantimonas altamirensis ON-56566 from clinical sample following a dog bite.</title>
        <authorList>
            <person name="Eshaghi A."/>
            <person name="Li A."/>
            <person name="Shahinas D."/>
            <person name="Bahn P."/>
            <person name="Kus J.V."/>
            <person name="Patel S.N."/>
        </authorList>
    </citation>
    <scope>NUCLEOTIDE SEQUENCE [LARGE SCALE GENOMIC DNA]</scope>
    <source>
        <strain evidence="7 8">ON-56566</strain>
    </source>
</reference>
<dbReference type="GO" id="GO:0015171">
    <property type="term" value="F:amino acid transmembrane transporter activity"/>
    <property type="evidence" value="ECO:0007669"/>
    <property type="project" value="TreeGrafter"/>
</dbReference>
<evidence type="ECO:0000256" key="5">
    <source>
        <dbReference type="ARBA" id="ARBA00023136"/>
    </source>
</evidence>
<dbReference type="GO" id="GO:0005886">
    <property type="term" value="C:plasma membrane"/>
    <property type="evidence" value="ECO:0007669"/>
    <property type="project" value="UniProtKB-SubCell"/>
</dbReference>
<evidence type="ECO:0008006" key="9">
    <source>
        <dbReference type="Google" id="ProtNLM"/>
    </source>
</evidence>
<dbReference type="PIRSF" id="PIRSF006324">
    <property type="entry name" value="LeuE"/>
    <property type="match status" value="1"/>
</dbReference>